<feature type="transmembrane region" description="Helical" evidence="8">
    <location>
        <begin position="116"/>
        <end position="135"/>
    </location>
</feature>
<dbReference type="PANTHER" id="PTHR33908">
    <property type="entry name" value="MANNOSYLTRANSFERASE YKCB-RELATED"/>
    <property type="match status" value="1"/>
</dbReference>
<feature type="transmembrane region" description="Helical" evidence="8">
    <location>
        <begin position="38"/>
        <end position="55"/>
    </location>
</feature>
<proteinExistence type="predicted"/>
<keyword evidence="6 8" id="KW-1133">Transmembrane helix</keyword>
<evidence type="ECO:0000256" key="5">
    <source>
        <dbReference type="ARBA" id="ARBA00022692"/>
    </source>
</evidence>
<gene>
    <name evidence="10" type="ORF">COU31_00430</name>
</gene>
<keyword evidence="2" id="KW-1003">Cell membrane</keyword>
<comment type="caution">
    <text evidence="10">The sequence shown here is derived from an EMBL/GenBank/DDBJ whole genome shotgun (WGS) entry which is preliminary data.</text>
</comment>
<dbReference type="GO" id="GO:0016763">
    <property type="term" value="F:pentosyltransferase activity"/>
    <property type="evidence" value="ECO:0007669"/>
    <property type="project" value="TreeGrafter"/>
</dbReference>
<evidence type="ECO:0000313" key="11">
    <source>
        <dbReference type="Proteomes" id="UP000231183"/>
    </source>
</evidence>
<evidence type="ECO:0000256" key="2">
    <source>
        <dbReference type="ARBA" id="ARBA00022475"/>
    </source>
</evidence>
<dbReference type="GO" id="GO:0009103">
    <property type="term" value="P:lipopolysaccharide biosynthetic process"/>
    <property type="evidence" value="ECO:0007669"/>
    <property type="project" value="UniProtKB-ARBA"/>
</dbReference>
<comment type="subcellular location">
    <subcellularLocation>
        <location evidence="1">Cell membrane</location>
        <topology evidence="1">Multi-pass membrane protein</topology>
    </subcellularLocation>
</comment>
<feature type="transmembrane region" description="Helical" evidence="8">
    <location>
        <begin position="186"/>
        <end position="202"/>
    </location>
</feature>
<dbReference type="PANTHER" id="PTHR33908:SF11">
    <property type="entry name" value="MEMBRANE PROTEIN"/>
    <property type="match status" value="1"/>
</dbReference>
<feature type="transmembrane region" description="Helical" evidence="8">
    <location>
        <begin position="141"/>
        <end position="174"/>
    </location>
</feature>
<evidence type="ECO:0000256" key="1">
    <source>
        <dbReference type="ARBA" id="ARBA00004651"/>
    </source>
</evidence>
<dbReference type="AlphaFoldDB" id="A0A2M6W557"/>
<name>A0A2M6W557_9BACT</name>
<evidence type="ECO:0000256" key="3">
    <source>
        <dbReference type="ARBA" id="ARBA00022676"/>
    </source>
</evidence>
<feature type="transmembrane region" description="Helical" evidence="8">
    <location>
        <begin position="94"/>
        <end position="111"/>
    </location>
</feature>
<dbReference type="Pfam" id="PF13231">
    <property type="entry name" value="PMT_2"/>
    <property type="match status" value="1"/>
</dbReference>
<accession>A0A2M6W557</accession>
<sequence>MKPNQRNLVLIAILALALGLRLFNLGAGDLTTDEAKTALGVAFPHSFLLPQISVISQKIFGFNEMAARLPFALLGTGAVWLMFIFGRLVKDDKFGLLTAGLLAVLPGNVILSRSAYLDISLVFIWLLLLIAWLIWERQKSLAGWLTLFLIILIAPFLKIQAVYLFFVLFLYLVYQRRGRFWRDERFWLMAVGWLPFLFYFLSQPQQLYDMKSYITKQIGDASSLVSFLSNLWQANGILLVASLGGLGFFVWRAGIKKQVQSDADKLMGGFFLLIGLILFFTPNNLYYYVMPDMAVVYFSAYFITSFKKRTRLVLLTAVCLIINLGLIFTNPNINFACSNDSLGYFWQNNQREINSLISNGRPVFLDTGLGFTGKWYILQTTYKTDYFVNWRKKNPLAPAWLVLTKTNYEENYRQFEVWRDYESVKIIKVLPALK</sequence>
<dbReference type="GO" id="GO:0005886">
    <property type="term" value="C:plasma membrane"/>
    <property type="evidence" value="ECO:0007669"/>
    <property type="project" value="UniProtKB-SubCell"/>
</dbReference>
<protein>
    <recommendedName>
        <fullName evidence="9">Glycosyltransferase RgtA/B/C/D-like domain-containing protein</fullName>
    </recommendedName>
</protein>
<feature type="transmembrane region" description="Helical" evidence="8">
    <location>
        <begin position="263"/>
        <end position="280"/>
    </location>
</feature>
<feature type="transmembrane region" description="Helical" evidence="8">
    <location>
        <begin position="67"/>
        <end position="88"/>
    </location>
</feature>
<dbReference type="Proteomes" id="UP000231183">
    <property type="component" value="Unassembled WGS sequence"/>
</dbReference>
<evidence type="ECO:0000256" key="4">
    <source>
        <dbReference type="ARBA" id="ARBA00022679"/>
    </source>
</evidence>
<dbReference type="EMBL" id="PFBX01000003">
    <property type="protein sequence ID" value="PIT87937.1"/>
    <property type="molecule type" value="Genomic_DNA"/>
</dbReference>
<keyword evidence="4" id="KW-0808">Transferase</keyword>
<evidence type="ECO:0000313" key="10">
    <source>
        <dbReference type="EMBL" id="PIT87937.1"/>
    </source>
</evidence>
<evidence type="ECO:0000256" key="6">
    <source>
        <dbReference type="ARBA" id="ARBA00022989"/>
    </source>
</evidence>
<keyword evidence="7 8" id="KW-0472">Membrane</keyword>
<dbReference type="InterPro" id="IPR050297">
    <property type="entry name" value="LipidA_mod_glycosyltrf_83"/>
</dbReference>
<evidence type="ECO:0000256" key="7">
    <source>
        <dbReference type="ARBA" id="ARBA00023136"/>
    </source>
</evidence>
<feature type="transmembrane region" description="Helical" evidence="8">
    <location>
        <begin position="311"/>
        <end position="329"/>
    </location>
</feature>
<feature type="transmembrane region" description="Helical" evidence="8">
    <location>
        <begin position="232"/>
        <end position="251"/>
    </location>
</feature>
<feature type="domain" description="Glycosyltransferase RgtA/B/C/D-like" evidence="9">
    <location>
        <begin position="47"/>
        <end position="194"/>
    </location>
</feature>
<keyword evidence="3" id="KW-0328">Glycosyltransferase</keyword>
<evidence type="ECO:0000259" key="9">
    <source>
        <dbReference type="Pfam" id="PF13231"/>
    </source>
</evidence>
<keyword evidence="5 8" id="KW-0812">Transmembrane</keyword>
<reference evidence="11" key="1">
    <citation type="submission" date="2017-09" db="EMBL/GenBank/DDBJ databases">
        <title>Depth-based differentiation of microbial function through sediment-hosted aquifers and enrichment of novel symbionts in the deep terrestrial subsurface.</title>
        <authorList>
            <person name="Probst A.J."/>
            <person name="Ladd B."/>
            <person name="Jarett J.K."/>
            <person name="Geller-Mcgrath D.E."/>
            <person name="Sieber C.M.K."/>
            <person name="Emerson J.B."/>
            <person name="Anantharaman K."/>
            <person name="Thomas B.C."/>
            <person name="Malmstrom R."/>
            <person name="Stieglmeier M."/>
            <person name="Klingl A."/>
            <person name="Woyke T."/>
            <person name="Ryan C.M."/>
            <person name="Banfield J.F."/>
        </authorList>
    </citation>
    <scope>NUCLEOTIDE SEQUENCE [LARGE SCALE GENOMIC DNA]</scope>
</reference>
<dbReference type="InterPro" id="IPR038731">
    <property type="entry name" value="RgtA/B/C-like"/>
</dbReference>
<organism evidence="10 11">
    <name type="scientific">Candidatus Magasanikbacteria bacterium CG10_big_fil_rev_8_21_14_0_10_40_10</name>
    <dbReference type="NCBI Taxonomy" id="1974648"/>
    <lineage>
        <taxon>Bacteria</taxon>
        <taxon>Candidatus Magasanikiibacteriota</taxon>
    </lineage>
</organism>
<evidence type="ECO:0000256" key="8">
    <source>
        <dbReference type="SAM" id="Phobius"/>
    </source>
</evidence>